<name>A0A7U2F0E0_PHANO</name>
<protein>
    <submittedName>
        <fullName evidence="1">Uncharacterized protein</fullName>
    </submittedName>
</protein>
<dbReference type="InterPro" id="IPR015943">
    <property type="entry name" value="WD40/YVTN_repeat-like_dom_sf"/>
</dbReference>
<accession>A0A7U2F0E0</accession>
<dbReference type="VEuPathDB" id="FungiDB:JI435_013760"/>
<proteinExistence type="predicted"/>
<dbReference type="SUPFAM" id="SSF50969">
    <property type="entry name" value="YVTN repeat-like/Quinoprotein amine dehydrogenase"/>
    <property type="match status" value="1"/>
</dbReference>
<reference evidence="2" key="1">
    <citation type="journal article" date="2021" name="BMC Genomics">
        <title>Chromosome-level genome assembly and manually-curated proteome of model necrotroph Parastagonospora nodorum Sn15 reveals a genome-wide trove of candidate effector homologs, and redundancy of virulence-related functions within an accessory chromosome.</title>
        <authorList>
            <person name="Bertazzoni S."/>
            <person name="Jones D.A.B."/>
            <person name="Phan H.T."/>
            <person name="Tan K.-C."/>
            <person name="Hane J.K."/>
        </authorList>
    </citation>
    <scope>NUCLEOTIDE SEQUENCE [LARGE SCALE GENOMIC DNA]</scope>
    <source>
        <strain evidence="2">SN15 / ATCC MYA-4574 / FGSC 10173)</strain>
    </source>
</reference>
<evidence type="ECO:0000313" key="2">
    <source>
        <dbReference type="Proteomes" id="UP000663193"/>
    </source>
</evidence>
<sequence>PDVCLTRQKPWNMITKLYVMLFAASANSLLHHLIVGTSNGQALYSLEMNDEARTVYYIQARDASGTSPSLALDNSKKYLFSSRPENATLTRYSIGVDYGLLDEGTVDIPAACNTTAFASMRLTSVAQNFGIWGSASTGACSVLFALSTDGYTQLRSKEIAGDVHSLAWGANGRSLHALDSHASSTTATSIANYRITEDPSLEDVLATDVLANVSDASQVAFHPRGNRFYVVTKATNELISAELQETTNTTKLPLPPSRYRLLPSSLDASQFRTSSLTITASKDTLWTLSQSTRQAVVTVFSLNTTTGEVIDAVARASWAGAGEGQITAAPFSSGNVVAVTSSPTGYVTLLGLDRGLVENSKSSESFVGHEWLMRMDLEVDNQATAGSATPKIKSYGRTALDEFISMGESVWVD</sequence>
<feature type="non-terminal residue" evidence="1">
    <location>
        <position position="413"/>
    </location>
</feature>
<dbReference type="EMBL" id="CP069028">
    <property type="protein sequence ID" value="QRC96459.1"/>
    <property type="molecule type" value="Genomic_DNA"/>
</dbReference>
<evidence type="ECO:0000313" key="1">
    <source>
        <dbReference type="EMBL" id="QRC96459.1"/>
    </source>
</evidence>
<organism evidence="1 2">
    <name type="scientific">Phaeosphaeria nodorum (strain SN15 / ATCC MYA-4574 / FGSC 10173)</name>
    <name type="common">Glume blotch fungus</name>
    <name type="synonym">Parastagonospora nodorum</name>
    <dbReference type="NCBI Taxonomy" id="321614"/>
    <lineage>
        <taxon>Eukaryota</taxon>
        <taxon>Fungi</taxon>
        <taxon>Dikarya</taxon>
        <taxon>Ascomycota</taxon>
        <taxon>Pezizomycotina</taxon>
        <taxon>Dothideomycetes</taxon>
        <taxon>Pleosporomycetidae</taxon>
        <taxon>Pleosporales</taxon>
        <taxon>Pleosporineae</taxon>
        <taxon>Phaeosphaeriaceae</taxon>
        <taxon>Parastagonospora</taxon>
    </lineage>
</organism>
<keyword evidence="2" id="KW-1185">Reference proteome</keyword>
<dbReference type="Proteomes" id="UP000663193">
    <property type="component" value="Chromosome 6"/>
</dbReference>
<gene>
    <name evidence="1" type="ORF">JI435_013760</name>
</gene>
<dbReference type="AlphaFoldDB" id="A0A7U2F0E0"/>
<dbReference type="Gene3D" id="2.130.10.10">
    <property type="entry name" value="YVTN repeat-like/Quinoprotein amine dehydrogenase"/>
    <property type="match status" value="1"/>
</dbReference>
<dbReference type="InterPro" id="IPR011044">
    <property type="entry name" value="Quino_amine_DH_bsu"/>
</dbReference>
<dbReference type="OrthoDB" id="1715191at2759"/>